<name>A0A8J2S7C2_9CRUS</name>
<evidence type="ECO:0000256" key="1">
    <source>
        <dbReference type="ARBA" id="ARBA00022729"/>
    </source>
</evidence>
<keyword evidence="4" id="KW-1185">Reference proteome</keyword>
<organism evidence="3 4">
    <name type="scientific">Daphnia galeata</name>
    <dbReference type="NCBI Taxonomy" id="27404"/>
    <lineage>
        <taxon>Eukaryota</taxon>
        <taxon>Metazoa</taxon>
        <taxon>Ecdysozoa</taxon>
        <taxon>Arthropoda</taxon>
        <taxon>Crustacea</taxon>
        <taxon>Branchiopoda</taxon>
        <taxon>Diplostraca</taxon>
        <taxon>Cladocera</taxon>
        <taxon>Anomopoda</taxon>
        <taxon>Daphniidae</taxon>
        <taxon>Daphnia</taxon>
    </lineage>
</organism>
<proteinExistence type="predicted"/>
<dbReference type="Gene3D" id="2.70.220.10">
    <property type="entry name" value="Ganglioside GM2 activator"/>
    <property type="match status" value="1"/>
</dbReference>
<dbReference type="GO" id="GO:0009898">
    <property type="term" value="C:cytoplasmic side of plasma membrane"/>
    <property type="evidence" value="ECO:0007669"/>
    <property type="project" value="TreeGrafter"/>
</dbReference>
<evidence type="ECO:0000256" key="2">
    <source>
        <dbReference type="SAM" id="SignalP"/>
    </source>
</evidence>
<feature type="signal peptide" evidence="2">
    <location>
        <begin position="1"/>
        <end position="16"/>
    </location>
</feature>
<dbReference type="GO" id="GO:0006689">
    <property type="term" value="P:ganglioside catabolic process"/>
    <property type="evidence" value="ECO:0007669"/>
    <property type="project" value="InterPro"/>
</dbReference>
<evidence type="ECO:0008006" key="5">
    <source>
        <dbReference type="Google" id="ProtNLM"/>
    </source>
</evidence>
<evidence type="ECO:0000313" key="3">
    <source>
        <dbReference type="EMBL" id="CAH0110858.1"/>
    </source>
</evidence>
<dbReference type="InterPro" id="IPR028996">
    <property type="entry name" value="GM2-AP"/>
</dbReference>
<comment type="caution">
    <text evidence="3">The sequence shown here is derived from an EMBL/GenBank/DDBJ whole genome shotgun (WGS) entry which is preliminary data.</text>
</comment>
<keyword evidence="1 2" id="KW-0732">Signal</keyword>
<gene>
    <name evidence="3" type="ORF">DGAL_LOCUS14464</name>
</gene>
<dbReference type="EMBL" id="CAKKLH010000307">
    <property type="protein sequence ID" value="CAH0110858.1"/>
    <property type="molecule type" value="Genomic_DNA"/>
</dbReference>
<dbReference type="PANTHER" id="PTHR17357">
    <property type="entry name" value="GM2 GANGLIOSIDE ACTIVATOR PROTEIN"/>
    <property type="match status" value="1"/>
</dbReference>
<dbReference type="SUPFAM" id="SSF63707">
    <property type="entry name" value="Ganglioside M2 (gm2) activator"/>
    <property type="match status" value="1"/>
</dbReference>
<dbReference type="Proteomes" id="UP000789390">
    <property type="component" value="Unassembled WGS sequence"/>
</dbReference>
<feature type="chain" id="PRO_5035253552" description="MD-2-related lipid-recognition domain-containing protein" evidence="2">
    <location>
        <begin position="17"/>
        <end position="182"/>
    </location>
</feature>
<dbReference type="GO" id="GO:0008047">
    <property type="term" value="F:enzyme activator activity"/>
    <property type="evidence" value="ECO:0007669"/>
    <property type="project" value="InterPro"/>
</dbReference>
<evidence type="ECO:0000313" key="4">
    <source>
        <dbReference type="Proteomes" id="UP000789390"/>
    </source>
</evidence>
<dbReference type="OrthoDB" id="6409159at2759"/>
<dbReference type="InterPro" id="IPR036846">
    <property type="entry name" value="GM2-AP_sf"/>
</dbReference>
<reference evidence="3" key="1">
    <citation type="submission" date="2021-11" db="EMBL/GenBank/DDBJ databases">
        <authorList>
            <person name="Schell T."/>
        </authorList>
    </citation>
    <scope>NUCLEOTIDE SEQUENCE</scope>
    <source>
        <strain evidence="3">M5</strain>
    </source>
</reference>
<accession>A0A8J2S7C2</accession>
<sequence>MKFFIVVALLFATVSAKSVRITGLADCGGPAAPISFSGTLITDPVPVPGDMKMDLTTIASVAASASDGLQVRKVTTRTTDNYEVPCLNGISGTCTVDLCSALTTYPEYICSIFPPDVPCSCPIAAGTYNAPDAFVTFDAQWLAINGGVNGDYATRTEVVANLGAANELVLGCIDLTYTLLAA</sequence>
<dbReference type="GO" id="GO:0005319">
    <property type="term" value="F:lipid transporter activity"/>
    <property type="evidence" value="ECO:0007669"/>
    <property type="project" value="TreeGrafter"/>
</dbReference>
<protein>
    <recommendedName>
        <fullName evidence="5">MD-2-related lipid-recognition domain-containing protein</fullName>
    </recommendedName>
</protein>
<dbReference type="PANTHER" id="PTHR17357:SF0">
    <property type="entry name" value="GANGLIOSIDE GM2 ACTIVATOR"/>
    <property type="match status" value="1"/>
</dbReference>
<dbReference type="AlphaFoldDB" id="A0A8J2S7C2"/>